<dbReference type="AlphaFoldDB" id="X5MCZ3"/>
<dbReference type="STRING" id="1458461.BN1012_Phect1478"/>
<dbReference type="GO" id="GO:0016139">
    <property type="term" value="P:glycoside catabolic process"/>
    <property type="evidence" value="ECO:0007669"/>
    <property type="project" value="TreeGrafter"/>
</dbReference>
<evidence type="ECO:0000259" key="7">
    <source>
        <dbReference type="Pfam" id="PF01120"/>
    </source>
</evidence>
<dbReference type="PRINTS" id="PR00741">
    <property type="entry name" value="GLHYDRLASE29"/>
</dbReference>
<dbReference type="PATRIC" id="fig|1458461.3.peg.1477"/>
<comment type="similarity">
    <text evidence="2">Belongs to the glycosyl hydrolase 29 family.</text>
</comment>
<proteinExistence type="inferred from homology"/>
<keyword evidence="4" id="KW-0732">Signal</keyword>
<dbReference type="InterPro" id="IPR017853">
    <property type="entry name" value="GH"/>
</dbReference>
<organism evidence="8 9">
    <name type="scientific">Candidatus Phaeomarinibacter ectocarpi</name>
    <dbReference type="NCBI Taxonomy" id="1458461"/>
    <lineage>
        <taxon>Bacteria</taxon>
        <taxon>Pseudomonadati</taxon>
        <taxon>Pseudomonadota</taxon>
        <taxon>Alphaproteobacteria</taxon>
        <taxon>Hyphomicrobiales</taxon>
        <taxon>Parvibaculaceae</taxon>
        <taxon>Candidatus Phaeomarinibacter</taxon>
    </lineage>
</organism>
<dbReference type="Gene3D" id="3.20.20.80">
    <property type="entry name" value="Glycosidases"/>
    <property type="match status" value="1"/>
</dbReference>
<dbReference type="KEGG" id="pect:BN1012_Phect1478"/>
<dbReference type="PIRSF" id="PIRSF001092">
    <property type="entry name" value="Alpha-L-fucosidase"/>
    <property type="match status" value="1"/>
</dbReference>
<dbReference type="EMBL" id="HG966617">
    <property type="protein sequence ID" value="CDO59692.1"/>
    <property type="molecule type" value="Genomic_DNA"/>
</dbReference>
<feature type="domain" description="Glycoside hydrolase family 29 N-terminal" evidence="7">
    <location>
        <begin position="4"/>
        <end position="390"/>
    </location>
</feature>
<evidence type="ECO:0000256" key="6">
    <source>
        <dbReference type="ARBA" id="ARBA00023295"/>
    </source>
</evidence>
<name>X5MCZ3_9HYPH</name>
<dbReference type="InterPro" id="IPR057739">
    <property type="entry name" value="Glyco_hydro_29_N"/>
</dbReference>
<dbReference type="Pfam" id="PF01120">
    <property type="entry name" value="Alpha_L_fucos"/>
    <property type="match status" value="1"/>
</dbReference>
<protein>
    <recommendedName>
        <fullName evidence="3">alpha-L-fucosidase</fullName>
        <ecNumber evidence="3">3.2.1.51</ecNumber>
    </recommendedName>
</protein>
<evidence type="ECO:0000256" key="2">
    <source>
        <dbReference type="ARBA" id="ARBA00007951"/>
    </source>
</evidence>
<evidence type="ECO:0000313" key="8">
    <source>
        <dbReference type="EMBL" id="CDO59692.1"/>
    </source>
</evidence>
<dbReference type="SMART" id="SM00812">
    <property type="entry name" value="Alpha_L_fucos"/>
    <property type="match status" value="1"/>
</dbReference>
<dbReference type="SUPFAM" id="SSF51445">
    <property type="entry name" value="(Trans)glycosidases"/>
    <property type="match status" value="1"/>
</dbReference>
<dbReference type="Gene3D" id="2.60.40.1180">
    <property type="entry name" value="Golgi alpha-mannosidase II"/>
    <property type="match status" value="1"/>
</dbReference>
<evidence type="ECO:0000313" key="9">
    <source>
        <dbReference type="Proteomes" id="UP000032160"/>
    </source>
</evidence>
<dbReference type="InterPro" id="IPR000933">
    <property type="entry name" value="Glyco_hydro_29"/>
</dbReference>
<dbReference type="GO" id="GO:0004560">
    <property type="term" value="F:alpha-L-fucosidase activity"/>
    <property type="evidence" value="ECO:0007669"/>
    <property type="project" value="UniProtKB-EC"/>
</dbReference>
<dbReference type="GO" id="GO:0006004">
    <property type="term" value="P:fucose metabolic process"/>
    <property type="evidence" value="ECO:0007669"/>
    <property type="project" value="InterPro"/>
</dbReference>
<dbReference type="InterPro" id="IPR013780">
    <property type="entry name" value="Glyco_hydro_b"/>
</dbReference>
<dbReference type="OrthoDB" id="7176684at2"/>
<gene>
    <name evidence="8" type="ORF">BN1012_Phect1478</name>
</gene>
<evidence type="ECO:0000256" key="3">
    <source>
        <dbReference type="ARBA" id="ARBA00012662"/>
    </source>
</evidence>
<keyword evidence="9" id="KW-1185">Reference proteome</keyword>
<reference evidence="8 9" key="1">
    <citation type="journal article" date="2014" name="Front. Genet.">
        <title>Genome and metabolic network of "Candidatus Phaeomarinobacter ectocarpi" Ec32, a new candidate genus of Alphaproteobacteria frequently associated with brown algae.</title>
        <authorList>
            <person name="Dittami S.M."/>
            <person name="Barbeyron T."/>
            <person name="Boyen C."/>
            <person name="Cambefort J."/>
            <person name="Collet G."/>
            <person name="Delage L."/>
            <person name="Gobet A."/>
            <person name="Groisillier A."/>
            <person name="Leblanc C."/>
            <person name="Michel G."/>
            <person name="Scornet D."/>
            <person name="Siegel A."/>
            <person name="Tapia J.E."/>
            <person name="Tonon T."/>
        </authorList>
    </citation>
    <scope>NUCLEOTIDE SEQUENCE [LARGE SCALE GENOMIC DNA]</scope>
    <source>
        <strain evidence="8 9">Ec32</strain>
    </source>
</reference>
<dbReference type="Proteomes" id="UP000032160">
    <property type="component" value="Chromosome I"/>
</dbReference>
<comment type="function">
    <text evidence="1">Alpha-L-fucosidase is responsible for hydrolyzing the alpha-1,6-linked fucose joined to the reducing-end N-acetylglucosamine of the carbohydrate moieties of glycoproteins.</text>
</comment>
<dbReference type="EC" id="3.2.1.51" evidence="3"/>
<dbReference type="PANTHER" id="PTHR10030:SF37">
    <property type="entry name" value="ALPHA-L-FUCOSIDASE-RELATED"/>
    <property type="match status" value="1"/>
</dbReference>
<sequence>MTPMTYEPTLASLNAHPVPQWYDDAKFGIFIHWGMWAIPAFAGSSGSIGEIFRDHFDKAVAMTPYTEWYENAIKVPGTPSAKFHAEMYGNMPYSDFRDPFLETIDQWDPDAWADQFARAGAKYVVLVTKHHDGFCLWPSDVKNPKRDNWYSRRDIVGELGEAVRARGMRYGLYYSGGIDWSFNPKPLRTLGEFISSAPRGKYPAYATAQVRELIERYRPSILWNDISWPTPLAPQLQLFADYYNEIDDGVVNDRWMPQSWKTALMRLPPVRRSFDRAVRKRMQSESASKGITPPKPPHFDFQTPEYATFSDIAQNKWEATRGMSHSFGFNRNDTDADYLSAEEIVHGFADAVSKNGNLLLNVGPRGDNGTIPKEQTTRLDAFGNWITRNSQGVYGTRPWTRAEGKAIADGETLDVRFTCTDTALYAHVLSATRPQQLTISDLPVTADTHINLLGHGPVQWQGNATSVTLTLPAKTDADPAWTLAIPHPAT</sequence>
<dbReference type="PANTHER" id="PTHR10030">
    <property type="entry name" value="ALPHA-L-FUCOSIDASE"/>
    <property type="match status" value="1"/>
</dbReference>
<evidence type="ECO:0000256" key="1">
    <source>
        <dbReference type="ARBA" id="ARBA00004071"/>
    </source>
</evidence>
<dbReference type="GO" id="GO:0005764">
    <property type="term" value="C:lysosome"/>
    <property type="evidence" value="ECO:0007669"/>
    <property type="project" value="TreeGrafter"/>
</dbReference>
<keyword evidence="6 8" id="KW-0326">Glycosidase</keyword>
<evidence type="ECO:0000256" key="5">
    <source>
        <dbReference type="ARBA" id="ARBA00022801"/>
    </source>
</evidence>
<dbReference type="HOGENOM" id="CLU_002934_6_2_5"/>
<keyword evidence="5 8" id="KW-0378">Hydrolase</keyword>
<accession>X5MCZ3</accession>
<evidence type="ECO:0000256" key="4">
    <source>
        <dbReference type="ARBA" id="ARBA00022729"/>
    </source>
</evidence>
<dbReference type="InterPro" id="IPR016286">
    <property type="entry name" value="FUC_metazoa-typ"/>
</dbReference>